<comment type="caution">
    <text evidence="1">The sequence shown here is derived from an EMBL/GenBank/DDBJ whole genome shotgun (WGS) entry which is preliminary data.</text>
</comment>
<sequence length="57" mass="6396">MLHAGSSSGMIDAHMTVKVSHQENIYHKSSCNTFMVSTWEFNQTVGDLEVNPNWALN</sequence>
<accession>A0AAP0E8Q2</accession>
<keyword evidence="2" id="KW-1185">Reference proteome</keyword>
<proteinExistence type="predicted"/>
<evidence type="ECO:0000313" key="2">
    <source>
        <dbReference type="Proteomes" id="UP001419268"/>
    </source>
</evidence>
<name>A0AAP0E8Q2_9MAGN</name>
<evidence type="ECO:0000313" key="1">
    <source>
        <dbReference type="EMBL" id="KAK9088765.1"/>
    </source>
</evidence>
<reference evidence="1 2" key="1">
    <citation type="submission" date="2024-01" db="EMBL/GenBank/DDBJ databases">
        <title>Genome assemblies of Stephania.</title>
        <authorList>
            <person name="Yang L."/>
        </authorList>
    </citation>
    <scope>NUCLEOTIDE SEQUENCE [LARGE SCALE GENOMIC DNA]</scope>
    <source>
        <strain evidence="1">JXDWG</strain>
        <tissue evidence="1">Leaf</tissue>
    </source>
</reference>
<protein>
    <submittedName>
        <fullName evidence="1">Uncharacterized protein</fullName>
    </submittedName>
</protein>
<dbReference type="AlphaFoldDB" id="A0AAP0E8Q2"/>
<dbReference type="Proteomes" id="UP001419268">
    <property type="component" value="Unassembled WGS sequence"/>
</dbReference>
<dbReference type="EMBL" id="JBBNAG010000012">
    <property type="protein sequence ID" value="KAK9088765.1"/>
    <property type="molecule type" value="Genomic_DNA"/>
</dbReference>
<gene>
    <name evidence="1" type="ORF">Scep_027847</name>
</gene>
<organism evidence="1 2">
    <name type="scientific">Stephania cephalantha</name>
    <dbReference type="NCBI Taxonomy" id="152367"/>
    <lineage>
        <taxon>Eukaryota</taxon>
        <taxon>Viridiplantae</taxon>
        <taxon>Streptophyta</taxon>
        <taxon>Embryophyta</taxon>
        <taxon>Tracheophyta</taxon>
        <taxon>Spermatophyta</taxon>
        <taxon>Magnoliopsida</taxon>
        <taxon>Ranunculales</taxon>
        <taxon>Menispermaceae</taxon>
        <taxon>Menispermoideae</taxon>
        <taxon>Cissampelideae</taxon>
        <taxon>Stephania</taxon>
    </lineage>
</organism>